<name>A0A5M9WZI4_PAEAM</name>
<proteinExistence type="predicted"/>
<reference evidence="1 2" key="1">
    <citation type="journal article" date="2019" name="J. Ind. Microbiol. Biotechnol.">
        <title>Paenibacillus amylolyticus 27C64 has a diverse set of carbohydrate-active enzymes and complete pectin deconstruction system.</title>
        <authorList>
            <person name="Keggi C."/>
            <person name="Doran-Peterson J."/>
        </authorList>
    </citation>
    <scope>NUCLEOTIDE SEQUENCE [LARGE SCALE GENOMIC DNA]</scope>
    <source>
        <strain evidence="1 2">27C64</strain>
    </source>
</reference>
<comment type="caution">
    <text evidence="1">The sequence shown here is derived from an EMBL/GenBank/DDBJ whole genome shotgun (WGS) entry which is preliminary data.</text>
</comment>
<protein>
    <submittedName>
        <fullName evidence="1">Uncharacterized protein</fullName>
    </submittedName>
</protein>
<gene>
    <name evidence="1" type="ORF">EC604_24975</name>
</gene>
<evidence type="ECO:0000313" key="2">
    <source>
        <dbReference type="Proteomes" id="UP000323664"/>
    </source>
</evidence>
<accession>A0A5M9WZI4</accession>
<dbReference type="RefSeq" id="WP_123066762.1">
    <property type="nucleotide sequence ID" value="NZ_RIAS01000018.1"/>
</dbReference>
<organism evidence="1 2">
    <name type="scientific">Paenibacillus amylolyticus</name>
    <dbReference type="NCBI Taxonomy" id="1451"/>
    <lineage>
        <taxon>Bacteria</taxon>
        <taxon>Bacillati</taxon>
        <taxon>Bacillota</taxon>
        <taxon>Bacilli</taxon>
        <taxon>Bacillales</taxon>
        <taxon>Paenibacillaceae</taxon>
        <taxon>Paenibacillus</taxon>
    </lineage>
</organism>
<sequence>MEDRSLLDFYLRMKETEAYQWNLSPASLYLELETRDFLAKYFDVFSGMNALNVGIGVLG</sequence>
<dbReference type="EMBL" id="RIAS01000018">
    <property type="protein sequence ID" value="KAA8787090.1"/>
    <property type="molecule type" value="Genomic_DNA"/>
</dbReference>
<evidence type="ECO:0000313" key="1">
    <source>
        <dbReference type="EMBL" id="KAA8787090.1"/>
    </source>
</evidence>
<dbReference type="AlphaFoldDB" id="A0A5M9WZI4"/>
<dbReference type="Proteomes" id="UP000323664">
    <property type="component" value="Unassembled WGS sequence"/>
</dbReference>